<evidence type="ECO:0008006" key="17">
    <source>
        <dbReference type="Google" id="ProtNLM"/>
    </source>
</evidence>
<evidence type="ECO:0000256" key="6">
    <source>
        <dbReference type="ARBA" id="ARBA00022840"/>
    </source>
</evidence>
<keyword evidence="4" id="KW-0547">Nucleotide-binding</keyword>
<dbReference type="PANTHER" id="PTHR48466">
    <property type="entry name" value="OS10G0509000 PROTEIN-RELATED"/>
    <property type="match status" value="1"/>
</dbReference>
<evidence type="ECO:0000256" key="5">
    <source>
        <dbReference type="ARBA" id="ARBA00022801"/>
    </source>
</evidence>
<accession>A0ABD3M6N8</accession>
<evidence type="ECO:0000259" key="13">
    <source>
        <dbReference type="PROSITE" id="PS50828"/>
    </source>
</evidence>
<evidence type="ECO:0000256" key="10">
    <source>
        <dbReference type="RuleBase" id="RU003465"/>
    </source>
</evidence>
<feature type="compositionally biased region" description="Low complexity" evidence="12">
    <location>
        <begin position="517"/>
        <end position="527"/>
    </location>
</feature>
<dbReference type="InterPro" id="IPR002625">
    <property type="entry name" value="Smr_dom"/>
</dbReference>
<keyword evidence="6" id="KW-0067">ATP-binding</keyword>
<dbReference type="NCBIfam" id="TIGR01069">
    <property type="entry name" value="mutS2"/>
    <property type="match status" value="1"/>
</dbReference>
<dbReference type="InterPro" id="IPR036187">
    <property type="entry name" value="DNA_mismatch_repair_MutS_sf"/>
</dbReference>
<dbReference type="EMBL" id="JALLBG020000199">
    <property type="protein sequence ID" value="KAL3759588.1"/>
    <property type="molecule type" value="Genomic_DNA"/>
</dbReference>
<dbReference type="Gene3D" id="3.30.1370.110">
    <property type="match status" value="1"/>
</dbReference>
<evidence type="ECO:0000256" key="11">
    <source>
        <dbReference type="SAM" id="Coils"/>
    </source>
</evidence>
<dbReference type="GO" id="GO:0046872">
    <property type="term" value="F:metal ion binding"/>
    <property type="evidence" value="ECO:0007669"/>
    <property type="project" value="UniProtKB-KW"/>
</dbReference>
<keyword evidence="7" id="KW-0694">RNA-binding</keyword>
<evidence type="ECO:0000256" key="8">
    <source>
        <dbReference type="ARBA" id="ARBA00022912"/>
    </source>
</evidence>
<dbReference type="Gene3D" id="3.60.40.10">
    <property type="entry name" value="PPM-type phosphatase domain"/>
    <property type="match status" value="1"/>
</dbReference>
<feature type="region of interest" description="Disordered" evidence="12">
    <location>
        <begin position="799"/>
        <end position="887"/>
    </location>
</feature>
<dbReference type="Gene3D" id="3.40.50.300">
    <property type="entry name" value="P-loop containing nucleotide triphosphate hydrolases"/>
    <property type="match status" value="1"/>
</dbReference>
<feature type="compositionally biased region" description="Low complexity" evidence="12">
    <location>
        <begin position="338"/>
        <end position="360"/>
    </location>
</feature>
<dbReference type="Pfam" id="PF00488">
    <property type="entry name" value="MutS_V"/>
    <property type="match status" value="1"/>
</dbReference>
<dbReference type="SUPFAM" id="SSF48334">
    <property type="entry name" value="DNA repair protein MutS, domain III"/>
    <property type="match status" value="1"/>
</dbReference>
<keyword evidence="8 10" id="KW-0904">Protein phosphatase</keyword>
<dbReference type="InterPro" id="IPR036063">
    <property type="entry name" value="Smr_dom_sf"/>
</dbReference>
<evidence type="ECO:0000256" key="4">
    <source>
        <dbReference type="ARBA" id="ARBA00022741"/>
    </source>
</evidence>
<feature type="region of interest" description="Disordered" evidence="12">
    <location>
        <begin position="1"/>
        <end position="23"/>
    </location>
</feature>
<organism evidence="15 16">
    <name type="scientific">Discostella pseudostelligera</name>
    <dbReference type="NCBI Taxonomy" id="259834"/>
    <lineage>
        <taxon>Eukaryota</taxon>
        <taxon>Sar</taxon>
        <taxon>Stramenopiles</taxon>
        <taxon>Ochrophyta</taxon>
        <taxon>Bacillariophyta</taxon>
        <taxon>Coscinodiscophyceae</taxon>
        <taxon>Thalassiosirophycidae</taxon>
        <taxon>Stephanodiscales</taxon>
        <taxon>Stephanodiscaceae</taxon>
        <taxon>Discostella</taxon>
    </lineage>
</organism>
<feature type="region of interest" description="Disordered" evidence="12">
    <location>
        <begin position="338"/>
        <end position="361"/>
    </location>
</feature>
<dbReference type="InterPro" id="IPR001932">
    <property type="entry name" value="PPM-type_phosphatase-like_dom"/>
</dbReference>
<dbReference type="SUPFAM" id="SSF81606">
    <property type="entry name" value="PP2C-like"/>
    <property type="match status" value="1"/>
</dbReference>
<feature type="compositionally biased region" description="Low complexity" evidence="12">
    <location>
        <begin position="454"/>
        <end position="465"/>
    </location>
</feature>
<dbReference type="Pfam" id="PF01713">
    <property type="entry name" value="Smr"/>
    <property type="match status" value="1"/>
</dbReference>
<dbReference type="PROSITE" id="PS00486">
    <property type="entry name" value="DNA_MISMATCH_REPAIR_2"/>
    <property type="match status" value="1"/>
</dbReference>
<dbReference type="PANTHER" id="PTHR48466:SF2">
    <property type="entry name" value="OS10G0509000 PROTEIN"/>
    <property type="match status" value="1"/>
</dbReference>
<keyword evidence="5 10" id="KW-0378">Hydrolase</keyword>
<gene>
    <name evidence="15" type="ORF">ACHAWU_009735</name>
</gene>
<dbReference type="GO" id="GO:0019843">
    <property type="term" value="F:rRNA binding"/>
    <property type="evidence" value="ECO:0007669"/>
    <property type="project" value="UniProtKB-KW"/>
</dbReference>
<sequence length="1705" mass="187926">MGNAVTLDSQGLSGGDDNQTNHDLSMRLMPNEAQLMLQRKPSSFLEEPIISKRTERGEVNVTLRDSMGGGRDDSNSNNAGGSDNMLRYAVSDMQGWRSHMEDKHALNPKLSSNRAQAQLLKDHHLFAVFDGHGGEFASHYCSEHFVSTLISQKEWQAYLSLSMESSKLGMSAPDSPKALKYIKMALTLTFLELDRKLIAEQRKIRHSQLYRLKSLVSSIGGSTDLDIFQAGTRDHERIMSFDRQNPPSVPAGVKLERSGSTGVVVLVTPAHIICANAGDSRAILSKKNNLLPLSFDHKPGNDVELTRVEKDGGFVRAGRVDGDLAVSRSFGDFGYKNSSSIGSSSSSASSTSSSSTTSTTPKDYRVTVYPDIIVHKREPAKDEFVVLACDGIWDRLTNKDCSDLVRSLIYNDAEMDVGLICEEIIDTALELDSRDNMTCCVVLFPGANVCPPQSSDMSSVSTTSSGVLKRRLDREKSWGKDSTPAKRAQKRLEERRTKHFESLALRKIAPSGGQAVRGRSTDSSASSSRRKQKAAAVLLVSTPRRTVLFSSSSDDYYDDNDDGSDFDDATATNNNIAIAPPPSFESYFDPNSFSSSASLRAGEDGYSLLRRPITSSASSFGSDDPVFDAPRLLDSIEERRRNEDVNRIWFEEQRQIQPQRSIVSSTSTVETATTMTMGSTSSTAGTASGGTMMEPSNVDLHKRTVDTLDYHSVLRALSEECTSAFGKRLVVSSSPAATSSYTVKSTTSTDDDDNDEEEDVLTMPLSASSVQGVHRRYNAVREMERLMDMEKGVIRHDYVITPGSGCGNSDLRQKQRQRRKLEAETETGTTANDDKSNRYSETNNDRDKNKDKWRSKQGGSTNNQDSGNKRKTPKVKQPPLGLPPISGRTLDLQPILRIIDDGEVLEGPEILDVTSMLELSLEVLDWAEALYEVNDYEQKQQLDTEDENADDIINKLPPFVELPKLVQSMHVDDELLRILSNAFEEGTGRLDGTTFPSLGRLRASIRFMKRDILETVDSILAKPSMRDKLAVESGGALTMEINGRLVIPIQRKYQTSVGGIVHDASRSGKTCYVEPTEITGPTNELRRAEAELRSEESRIWRELTEMIDKHRPSIERNVACLGQLDVVLARAKLGKRLSGVIPNVGTEGVVHVCDAKHPVLLLRGLGKDAVVGSDVDLGRGKNQGLILTGPNSGGKTIILKLLGLYAFMVRDGIPIPSKPDEPARVDFFSPILADIGDMQSVDGDLSTFSGHMLVCREVLKNAGRDALVLMDELGSGTDPNQGVAIARALLEALLDRGCRVAITTHYLELKQLASTDDRFDVAGMQFVNGRPTYKLLPGVIGESFALAVAERLELPDTVIRRAYELLDTETRQMGELIRDLEDQKLIVDQKNEELQRREYEMLEMMAEMKKQQQKLEMTQLTARREEARKFAAKLEEKERLLDDILEKLKGSGATKKVVADSWSDIRIVKREALAEAENIPGVMSRLKQQLNDQAEDYELIPISEKGNVSINVDDKVIVCKKGAFYGKEGVVKEVGKKIQVIVGGVPARLTTSEIAFPPSTGRPQSNLYEESVAEGRGGGRTMSKMAQRALDLDSSADSPVDIATSSSSSTGDRGATFKMKSNTVDCIGMNFEESKRKCIDAFSKAVMQNRSVVYILHGHGTGVLKKKIRSWLQGDRQWVKTFRPADQADGGDAFTLVELKKQKLF</sequence>
<dbReference type="InterPro" id="IPR005747">
    <property type="entry name" value="MutS2"/>
</dbReference>
<dbReference type="InterPro" id="IPR007696">
    <property type="entry name" value="DNA_mismatch_repair_MutS_core"/>
</dbReference>
<reference evidence="15 16" key="1">
    <citation type="submission" date="2024-10" db="EMBL/GenBank/DDBJ databases">
        <title>Updated reference genomes for cyclostephanoid diatoms.</title>
        <authorList>
            <person name="Roberts W.R."/>
            <person name="Alverson A.J."/>
        </authorList>
    </citation>
    <scope>NUCLEOTIDE SEQUENCE [LARGE SCALE GENOMIC DNA]</scope>
    <source>
        <strain evidence="15 16">AJA232-27</strain>
    </source>
</reference>
<feature type="region of interest" description="Disordered" evidence="12">
    <location>
        <begin position="736"/>
        <end position="757"/>
    </location>
</feature>
<keyword evidence="9" id="KW-0238">DNA-binding</keyword>
<dbReference type="PROSITE" id="PS50828">
    <property type="entry name" value="SMR"/>
    <property type="match status" value="1"/>
</dbReference>
<feature type="compositionally biased region" description="Basic and acidic residues" evidence="12">
    <location>
        <begin position="470"/>
        <end position="479"/>
    </location>
</feature>
<dbReference type="GO" id="GO:0004721">
    <property type="term" value="F:phosphoprotein phosphatase activity"/>
    <property type="evidence" value="ECO:0007669"/>
    <property type="project" value="UniProtKB-KW"/>
</dbReference>
<evidence type="ECO:0000256" key="1">
    <source>
        <dbReference type="ARBA" id="ARBA00004170"/>
    </source>
</evidence>
<feature type="region of interest" description="Disordered" evidence="12">
    <location>
        <begin position="1593"/>
        <end position="1615"/>
    </location>
</feature>
<evidence type="ECO:0000313" key="15">
    <source>
        <dbReference type="EMBL" id="KAL3759588.1"/>
    </source>
</evidence>
<evidence type="ECO:0000256" key="9">
    <source>
        <dbReference type="ARBA" id="ARBA00023125"/>
    </source>
</evidence>
<dbReference type="Proteomes" id="UP001530293">
    <property type="component" value="Unassembled WGS sequence"/>
</dbReference>
<feature type="compositionally biased region" description="Polar residues" evidence="12">
    <location>
        <begin position="857"/>
        <end position="866"/>
    </location>
</feature>
<dbReference type="CDD" id="cd00143">
    <property type="entry name" value="PP2Cc"/>
    <property type="match status" value="1"/>
</dbReference>
<evidence type="ECO:0000256" key="7">
    <source>
        <dbReference type="ARBA" id="ARBA00022884"/>
    </source>
</evidence>
<feature type="region of interest" description="Disordered" evidence="12">
    <location>
        <begin position="453"/>
        <end position="493"/>
    </location>
</feature>
<protein>
    <recommendedName>
        <fullName evidence="17">Protein-serine/threonine phosphatase</fullName>
    </recommendedName>
</protein>
<dbReference type="Pfam" id="PF00481">
    <property type="entry name" value="PP2C"/>
    <property type="match status" value="2"/>
</dbReference>
<feature type="compositionally biased region" description="Low complexity" evidence="12">
    <location>
        <begin position="75"/>
        <end position="84"/>
    </location>
</feature>
<dbReference type="SUPFAM" id="SSF52540">
    <property type="entry name" value="P-loop containing nucleoside triphosphate hydrolases"/>
    <property type="match status" value="1"/>
</dbReference>
<dbReference type="InterPro" id="IPR036457">
    <property type="entry name" value="PPM-type-like_dom_sf"/>
</dbReference>
<feature type="coiled-coil region" evidence="11">
    <location>
        <begin position="1377"/>
        <end position="1447"/>
    </location>
</feature>
<keyword evidence="16" id="KW-1185">Reference proteome</keyword>
<dbReference type="GO" id="GO:0003677">
    <property type="term" value="F:DNA binding"/>
    <property type="evidence" value="ECO:0007669"/>
    <property type="project" value="UniProtKB-KW"/>
</dbReference>
<dbReference type="InterPro" id="IPR045076">
    <property type="entry name" value="MutS"/>
</dbReference>
<comment type="subcellular location">
    <subcellularLocation>
        <location evidence="1">Membrane</location>
        <topology evidence="1">Peripheral membrane protein</topology>
    </subcellularLocation>
</comment>
<dbReference type="SMART" id="SM00533">
    <property type="entry name" value="MUTSd"/>
    <property type="match status" value="1"/>
</dbReference>
<dbReference type="InterPro" id="IPR000222">
    <property type="entry name" value="PP2C_BS"/>
</dbReference>
<feature type="region of interest" description="Disordered" evidence="12">
    <location>
        <begin position="511"/>
        <end position="531"/>
    </location>
</feature>
<dbReference type="SMART" id="SM00332">
    <property type="entry name" value="PP2Cc"/>
    <property type="match status" value="1"/>
</dbReference>
<evidence type="ECO:0000313" key="16">
    <source>
        <dbReference type="Proteomes" id="UP001530293"/>
    </source>
</evidence>
<keyword evidence="3" id="KW-0699">rRNA-binding</keyword>
<dbReference type="InterPro" id="IPR027417">
    <property type="entry name" value="P-loop_NTPase"/>
</dbReference>
<evidence type="ECO:0000256" key="3">
    <source>
        <dbReference type="ARBA" id="ARBA00022730"/>
    </source>
</evidence>
<comment type="similarity">
    <text evidence="10">Belongs to the PP2C family.</text>
</comment>
<dbReference type="PROSITE" id="PS51746">
    <property type="entry name" value="PPM_2"/>
    <property type="match status" value="1"/>
</dbReference>
<feature type="compositionally biased region" description="Low complexity" evidence="12">
    <location>
        <begin position="738"/>
        <end position="748"/>
    </location>
</feature>
<evidence type="ECO:0000256" key="12">
    <source>
        <dbReference type="SAM" id="MobiDB-lite"/>
    </source>
</evidence>
<name>A0ABD3M6N8_9STRA</name>
<dbReference type="SMART" id="SM00534">
    <property type="entry name" value="MUTSac"/>
    <property type="match status" value="1"/>
</dbReference>
<feature type="domain" description="Smr" evidence="13">
    <location>
        <begin position="1624"/>
        <end position="1700"/>
    </location>
</feature>
<dbReference type="SMART" id="SM00463">
    <property type="entry name" value="SMR"/>
    <property type="match status" value="1"/>
</dbReference>
<proteinExistence type="inferred from homology"/>
<evidence type="ECO:0000256" key="2">
    <source>
        <dbReference type="ARBA" id="ARBA00022723"/>
    </source>
</evidence>
<keyword evidence="11" id="KW-0175">Coiled coil</keyword>
<feature type="domain" description="PPM-type phosphatase" evidence="14">
    <location>
        <begin position="87"/>
        <end position="444"/>
    </location>
</feature>
<feature type="compositionally biased region" description="Basic and acidic residues" evidence="12">
    <location>
        <begin position="832"/>
        <end position="854"/>
    </location>
</feature>
<keyword evidence="2" id="KW-0479">Metal-binding</keyword>
<dbReference type="GO" id="GO:0005524">
    <property type="term" value="F:ATP binding"/>
    <property type="evidence" value="ECO:0007669"/>
    <property type="project" value="UniProtKB-KW"/>
</dbReference>
<dbReference type="PROSITE" id="PS01032">
    <property type="entry name" value="PPM_1"/>
    <property type="match status" value="1"/>
</dbReference>
<evidence type="ECO:0000259" key="14">
    <source>
        <dbReference type="PROSITE" id="PS51746"/>
    </source>
</evidence>
<comment type="caution">
    <text evidence="15">The sequence shown here is derived from an EMBL/GenBank/DDBJ whole genome shotgun (WGS) entry which is preliminary data.</text>
</comment>
<feature type="region of interest" description="Disordered" evidence="12">
    <location>
        <begin position="63"/>
        <end position="84"/>
    </location>
</feature>
<dbReference type="InterPro" id="IPR000432">
    <property type="entry name" value="DNA_mismatch_repair_MutS_C"/>
</dbReference>
<dbReference type="GO" id="GO:0016020">
    <property type="term" value="C:membrane"/>
    <property type="evidence" value="ECO:0007669"/>
    <property type="project" value="UniProtKB-SubCell"/>
</dbReference>